<comment type="caution">
    <text evidence="1">The sequence shown here is derived from an EMBL/GenBank/DDBJ whole genome shotgun (WGS) entry which is preliminary data.</text>
</comment>
<proteinExistence type="predicted"/>
<dbReference type="RefSeq" id="WP_209525317.1">
    <property type="nucleotide sequence ID" value="NZ_JAEEGA010000002.1"/>
</dbReference>
<reference evidence="1" key="1">
    <citation type="submission" date="2020-12" db="EMBL/GenBank/DDBJ databases">
        <title>Vagococcus allomyrinae sp. nov. and Enterococcus lavae sp. nov., isolated from the larvae of Allomyrina dichotoma.</title>
        <authorList>
            <person name="Lee S.D."/>
        </authorList>
    </citation>
    <scope>NUCLEOTIDE SEQUENCE</scope>
    <source>
        <strain evidence="1">BWB3-3</strain>
    </source>
</reference>
<organism evidence="1 2">
    <name type="scientific">Vagococcus allomyrinae</name>
    <dbReference type="NCBI Taxonomy" id="2794353"/>
    <lineage>
        <taxon>Bacteria</taxon>
        <taxon>Bacillati</taxon>
        <taxon>Bacillota</taxon>
        <taxon>Bacilli</taxon>
        <taxon>Lactobacillales</taxon>
        <taxon>Enterococcaceae</taxon>
        <taxon>Vagococcus</taxon>
    </lineage>
</organism>
<evidence type="ECO:0000313" key="2">
    <source>
        <dbReference type="Proteomes" id="UP000674938"/>
    </source>
</evidence>
<dbReference type="Proteomes" id="UP000674938">
    <property type="component" value="Unassembled WGS sequence"/>
</dbReference>
<accession>A0A940SUU4</accession>
<protein>
    <submittedName>
        <fullName evidence="1">Uncharacterized protein</fullName>
    </submittedName>
</protein>
<name>A0A940SUU4_9ENTE</name>
<dbReference type="AlphaFoldDB" id="A0A940SUU4"/>
<dbReference type="EMBL" id="JAEEGA010000002">
    <property type="protein sequence ID" value="MBP1040406.1"/>
    <property type="molecule type" value="Genomic_DNA"/>
</dbReference>
<evidence type="ECO:0000313" key="1">
    <source>
        <dbReference type="EMBL" id="MBP1040406.1"/>
    </source>
</evidence>
<keyword evidence="2" id="KW-1185">Reference proteome</keyword>
<gene>
    <name evidence="1" type="ORF">I6N95_05195</name>
</gene>
<sequence length="65" mass="7552">MGKEEPNHRLETLKGKFENVVNDYDHPGMKILALSQVLVFEMDRLKMTEEQRSGVSQILQSLYTK</sequence>